<evidence type="ECO:0000256" key="10">
    <source>
        <dbReference type="ARBA" id="ARBA00023212"/>
    </source>
</evidence>
<keyword evidence="6" id="KW-0597">Phosphoprotein</keyword>
<keyword evidence="7" id="KW-0832">Ubl conjugation</keyword>
<keyword evidence="5" id="KW-1017">Isopeptide bond</keyword>
<sequence>MASAAPYTYIQSAESGEDGLYPLEHLMYCGDCQQIRCQRCVNEEIVTYYCPSCLFEVPSSNIKSEGNRRSVIPTTKYVLTCTYCHWSSSEIDIRFEKSSGLYSQLVKIRNGGQHKLSPREYRDRRKEDRDAPPLLDAELDADLQFAHLKSFYQTQLADANSAATGSLPGLGDLGFSSPGTLSRIMSLYTGGSLGGKRSMTKSTIMREALTTDDGLKLAQLDESAAVDKLLGSTWYDSVSTDQRDAQPPSTGSLGSQDDLRPIPTLLRTKRSKRCPVCRHIITKPDAKVTSTRYRINLTAQFILTFKNPIFEEVKVTLGTPPRTPGRFPSKVTVLCPQFTIGANTDMWEDALKDDYKDPSKRHTMAGSSGVPTTDPATAWLDGLKWAKSEGEDVDDSP</sequence>
<reference evidence="15" key="1">
    <citation type="submission" date="2022-11" db="EMBL/GenBank/DDBJ databases">
        <authorList>
            <person name="Scott C."/>
            <person name="Bruce N."/>
        </authorList>
    </citation>
    <scope>NUCLEOTIDE SEQUENCE</scope>
</reference>
<evidence type="ECO:0000256" key="13">
    <source>
        <dbReference type="ARBA" id="ARBA00093507"/>
    </source>
</evidence>
<dbReference type="Pfam" id="PF05502">
    <property type="entry name" value="Dynactin_p62"/>
    <property type="match status" value="2"/>
</dbReference>
<evidence type="ECO:0000256" key="14">
    <source>
        <dbReference type="SAM" id="MobiDB-lite"/>
    </source>
</evidence>
<evidence type="ECO:0000256" key="7">
    <source>
        <dbReference type="ARBA" id="ARBA00022843"/>
    </source>
</evidence>
<dbReference type="GO" id="GO:0001725">
    <property type="term" value="C:stress fiber"/>
    <property type="evidence" value="ECO:0007669"/>
    <property type="project" value="UniProtKB-SubCell"/>
</dbReference>
<proteinExistence type="inferred from homology"/>
<evidence type="ECO:0000256" key="11">
    <source>
        <dbReference type="ARBA" id="ARBA00034776"/>
    </source>
</evidence>
<gene>
    <name evidence="15" type="ORF">PPNO1_LOCUS7646</name>
</gene>
<accession>A0A9P1MCN8</accession>
<keyword evidence="16" id="KW-1185">Reference proteome</keyword>
<evidence type="ECO:0000313" key="16">
    <source>
        <dbReference type="Proteomes" id="UP000838763"/>
    </source>
</evidence>
<feature type="compositionally biased region" description="Polar residues" evidence="14">
    <location>
        <begin position="365"/>
        <end position="375"/>
    </location>
</feature>
<comment type="subunit">
    <text evidence="13">Subunit of dynactin, a multiprotein complex part of a tripartite complex with dynein and a adapter, such as BICDL1, BICD2 or HOOK3. The dynactin complex is built around ACTR1A/ACTB filament and consists of an actin-related filament composed of a shoulder domain, a pointed end and a barbed end. Its length is defined by its flexible shoulder domain. The soulder is composed of 2 DCTN1 subunits, 4 DCTN2 and 2 DCTN3. The 4 DCNT2 (via N-terminus) bind the ACTR1A filament and act as molecular rulers to determine the length. The pointed end is important for binding dynein-dynactin cargo adapters. Consists of 4 subunits: ACTR10, DCNT4, DCTN5 and DCTN6. The barbed end is composed of a CAPZA1:CAPZB heterodimers, which binds ACTR1A/ACTB filament and dynactin and stabilizes dynactin. Interacts with ATP7B, but not ATP7A, in a copper-dependent manner. Interacts with ANK2; this interaction is required for localization at costameres. Interacts with N4BP2L1.</text>
</comment>
<evidence type="ECO:0000256" key="8">
    <source>
        <dbReference type="ARBA" id="ARBA00022990"/>
    </source>
</evidence>
<name>A0A9P1MCN8_9PEZI</name>
<evidence type="ECO:0000256" key="9">
    <source>
        <dbReference type="ARBA" id="ARBA00023054"/>
    </source>
</evidence>
<comment type="similarity">
    <text evidence="11">Belongs to the dynactin subunit 4 family.</text>
</comment>
<feature type="region of interest" description="Disordered" evidence="14">
    <location>
        <begin position="357"/>
        <end position="376"/>
    </location>
</feature>
<dbReference type="EMBL" id="CALLCH030000017">
    <property type="protein sequence ID" value="CAI4218050.1"/>
    <property type="molecule type" value="Genomic_DNA"/>
</dbReference>
<organism evidence="15 16">
    <name type="scientific">Parascedosporium putredinis</name>
    <dbReference type="NCBI Taxonomy" id="1442378"/>
    <lineage>
        <taxon>Eukaryota</taxon>
        <taxon>Fungi</taxon>
        <taxon>Dikarya</taxon>
        <taxon>Ascomycota</taxon>
        <taxon>Pezizomycotina</taxon>
        <taxon>Sordariomycetes</taxon>
        <taxon>Hypocreomycetidae</taxon>
        <taxon>Microascales</taxon>
        <taxon>Microascaceae</taxon>
        <taxon>Parascedosporium</taxon>
    </lineage>
</organism>
<dbReference type="PANTHER" id="PTHR13034">
    <property type="entry name" value="DYNACTIN P62 SUBUNIT"/>
    <property type="match status" value="1"/>
</dbReference>
<evidence type="ECO:0000256" key="3">
    <source>
        <dbReference type="ARBA" id="ARBA00004657"/>
    </source>
</evidence>
<dbReference type="OrthoDB" id="283815at2759"/>
<evidence type="ECO:0000256" key="12">
    <source>
        <dbReference type="ARBA" id="ARBA00034864"/>
    </source>
</evidence>
<protein>
    <recommendedName>
        <fullName evidence="12">Dynactin subunit 4</fullName>
    </recommendedName>
</protein>
<evidence type="ECO:0000256" key="1">
    <source>
        <dbReference type="ARBA" id="ARBA00004300"/>
    </source>
</evidence>
<keyword evidence="4" id="KW-0963">Cytoplasm</keyword>
<dbReference type="InterPro" id="IPR008603">
    <property type="entry name" value="DCTN4"/>
</dbReference>
<keyword evidence="10" id="KW-0206">Cytoskeleton</keyword>
<keyword evidence="9" id="KW-0175">Coiled coil</keyword>
<keyword evidence="8" id="KW-0007">Acetylation</keyword>
<evidence type="ECO:0000256" key="6">
    <source>
        <dbReference type="ARBA" id="ARBA00022553"/>
    </source>
</evidence>
<comment type="subcellular location">
    <subcellularLocation>
        <location evidence="1">Cytoplasm</location>
        <location evidence="1">Cytoskeleton</location>
        <location evidence="1">Microtubule organizing center</location>
        <location evidence="1">Centrosome</location>
    </subcellularLocation>
    <subcellularLocation>
        <location evidence="2">Cytoplasm</location>
        <location evidence="2">Cytoskeleton</location>
        <location evidence="2">Stress fiber</location>
    </subcellularLocation>
    <subcellularLocation>
        <location evidence="3">Cytoplasm</location>
        <location evidence="3">Myofibril</location>
    </subcellularLocation>
</comment>
<dbReference type="PANTHER" id="PTHR13034:SF2">
    <property type="entry name" value="DYNACTIN SUBUNIT 4"/>
    <property type="match status" value="1"/>
</dbReference>
<comment type="caution">
    <text evidence="15">The sequence shown here is derived from an EMBL/GenBank/DDBJ whole genome shotgun (WGS) entry which is preliminary data.</text>
</comment>
<dbReference type="AlphaFoldDB" id="A0A9P1MCN8"/>
<evidence type="ECO:0000256" key="5">
    <source>
        <dbReference type="ARBA" id="ARBA00022499"/>
    </source>
</evidence>
<evidence type="ECO:0000313" key="15">
    <source>
        <dbReference type="EMBL" id="CAI4218050.1"/>
    </source>
</evidence>
<dbReference type="Proteomes" id="UP000838763">
    <property type="component" value="Unassembled WGS sequence"/>
</dbReference>
<evidence type="ECO:0000256" key="2">
    <source>
        <dbReference type="ARBA" id="ARBA00004529"/>
    </source>
</evidence>
<feature type="region of interest" description="Disordered" evidence="14">
    <location>
        <begin position="238"/>
        <end position="261"/>
    </location>
</feature>
<evidence type="ECO:0000256" key="4">
    <source>
        <dbReference type="ARBA" id="ARBA00022490"/>
    </source>
</evidence>
<dbReference type="GO" id="GO:0005869">
    <property type="term" value="C:dynactin complex"/>
    <property type="evidence" value="ECO:0007669"/>
    <property type="project" value="InterPro"/>
</dbReference>